<dbReference type="AlphaFoldDB" id="A0A1Y1M5S9"/>
<accession>A0A1Y1M5S9</accession>
<evidence type="ECO:0000256" key="1">
    <source>
        <dbReference type="ARBA" id="ARBA00001974"/>
    </source>
</evidence>
<comment type="cofactor">
    <cofactor evidence="1">
        <name>FAD</name>
        <dbReference type="ChEBI" id="CHEBI:57692"/>
    </cofactor>
</comment>
<evidence type="ECO:0000256" key="4">
    <source>
        <dbReference type="ARBA" id="ARBA00022827"/>
    </source>
</evidence>
<keyword evidence="3" id="KW-0285">Flavoprotein</keyword>
<dbReference type="PANTHER" id="PTHR10909">
    <property type="entry name" value="ELECTRON TRANSPORT OXIDOREDUCTASE"/>
    <property type="match status" value="1"/>
</dbReference>
<dbReference type="GO" id="GO:0005777">
    <property type="term" value="C:peroxisome"/>
    <property type="evidence" value="ECO:0007669"/>
    <property type="project" value="InterPro"/>
</dbReference>
<dbReference type="SUPFAM" id="SSF47203">
    <property type="entry name" value="Acyl-CoA dehydrogenase C-terminal domain-like"/>
    <property type="match status" value="1"/>
</dbReference>
<dbReference type="Gene3D" id="1.20.140.10">
    <property type="entry name" value="Butyryl-CoA Dehydrogenase, subunit A, domain 3"/>
    <property type="match status" value="1"/>
</dbReference>
<dbReference type="InterPro" id="IPR012258">
    <property type="entry name" value="Acyl-CoA_oxidase"/>
</dbReference>
<keyword evidence="4" id="KW-0274">FAD</keyword>
<comment type="pathway">
    <text evidence="2">Lipid metabolism.</text>
</comment>
<dbReference type="InterPro" id="IPR055060">
    <property type="entry name" value="ACOX_C_alpha1"/>
</dbReference>
<dbReference type="GO" id="GO:0033540">
    <property type="term" value="P:fatty acid beta-oxidation using acyl-CoA oxidase"/>
    <property type="evidence" value="ECO:0007669"/>
    <property type="project" value="TreeGrafter"/>
</dbReference>
<dbReference type="PANTHER" id="PTHR10909:SF390">
    <property type="entry name" value="PEROXISOMAL ACYL-COENZYME A OXIDASE 3"/>
    <property type="match status" value="1"/>
</dbReference>
<dbReference type="Pfam" id="PF02770">
    <property type="entry name" value="Acyl-CoA_dh_M"/>
    <property type="match status" value="1"/>
</dbReference>
<dbReference type="InterPro" id="IPR036250">
    <property type="entry name" value="AcylCo_DH-like_C"/>
</dbReference>
<evidence type="ECO:0000256" key="3">
    <source>
        <dbReference type="ARBA" id="ARBA00022630"/>
    </source>
</evidence>
<protein>
    <submittedName>
        <fullName evidence="7">Uncharacterized protein</fullName>
    </submittedName>
</protein>
<evidence type="ECO:0000256" key="2">
    <source>
        <dbReference type="ARBA" id="ARBA00005189"/>
    </source>
</evidence>
<dbReference type="EMBL" id="GEZM01043979">
    <property type="protein sequence ID" value="JAV78617.1"/>
    <property type="molecule type" value="Transcribed_RNA"/>
</dbReference>
<evidence type="ECO:0000313" key="7">
    <source>
        <dbReference type="EMBL" id="JAV78617.1"/>
    </source>
</evidence>
<dbReference type="GO" id="GO:0016402">
    <property type="term" value="F:pristanoyl-CoA oxidase activity"/>
    <property type="evidence" value="ECO:0007669"/>
    <property type="project" value="TreeGrafter"/>
</dbReference>
<name>A0A1Y1M5S9_PHOPY</name>
<dbReference type="InterPro" id="IPR006091">
    <property type="entry name" value="Acyl-CoA_Oxase/DH_mid-dom"/>
</dbReference>
<dbReference type="Gene3D" id="2.40.110.10">
    <property type="entry name" value="Butyryl-CoA Dehydrogenase, subunit A, domain 2"/>
    <property type="match status" value="1"/>
</dbReference>
<dbReference type="Pfam" id="PF22924">
    <property type="entry name" value="ACOX_C_alpha1"/>
    <property type="match status" value="1"/>
</dbReference>
<sequence length="400" mass="44659">MAKTSSFNYEIMRAFLFGEDALKQQELLLGELKNQPVFFLSPGETLAKDELHRRSVQKAFKYADFRKTFATQNFNPFREAWVGFMGYADKDAGVQEGIFNAMFGSAIGSMGTERHVKFLEELAAGKMVGAFCLTEIAHGSNTKMVQTQAVYDKVNREYVLKTPNFEAAKCWSGNLGKFATHVILYAQLIIPGEGVYGLHGFVVPIRDGRTLLPYPGITIAEMGEKTGLQGIDNGIMMFNNYRIPKENLLNRVGDVNDEGKYVRQIANLRKQNTTSLGVLSNGRIGITLTCVVNLSQSLVFALRYLENEPKIPTSVNYDLMPYLAVVYVSNIFARTLFHYQLKFMTMAQKGEGDLAAMGMEMHAVSSASKPVFSWVARDGIQKAIEACRSLGFHRGTYRTC</sequence>
<dbReference type="SUPFAM" id="SSF56645">
    <property type="entry name" value="Acyl-CoA dehydrogenase NM domain-like"/>
    <property type="match status" value="1"/>
</dbReference>
<reference evidence="7" key="1">
    <citation type="journal article" date="2016" name="Sci. Rep.">
        <title>Molecular characterization of firefly nuptial gifts: a multi-omics approach sheds light on postcopulatory sexual selection.</title>
        <authorList>
            <person name="Al-Wathiqui N."/>
            <person name="Fallon T.R."/>
            <person name="South A."/>
            <person name="Weng J.K."/>
            <person name="Lewis S.M."/>
        </authorList>
    </citation>
    <scope>NUCLEOTIDE SEQUENCE</scope>
</reference>
<evidence type="ECO:0000259" key="5">
    <source>
        <dbReference type="Pfam" id="PF02770"/>
    </source>
</evidence>
<dbReference type="GO" id="GO:0005504">
    <property type="term" value="F:fatty acid binding"/>
    <property type="evidence" value="ECO:0007669"/>
    <property type="project" value="TreeGrafter"/>
</dbReference>
<dbReference type="GO" id="GO:0071949">
    <property type="term" value="F:FAD binding"/>
    <property type="evidence" value="ECO:0007669"/>
    <property type="project" value="InterPro"/>
</dbReference>
<dbReference type="InterPro" id="IPR046373">
    <property type="entry name" value="Acyl-CoA_Oxase/DH_mid-dom_sf"/>
</dbReference>
<dbReference type="FunFam" id="2.40.110.10:FF:000005">
    <property type="entry name" value="Acyl-coenzyme A oxidase"/>
    <property type="match status" value="1"/>
</dbReference>
<proteinExistence type="predicted"/>
<feature type="domain" description="Acyl-CoA oxidase/dehydrogenase middle" evidence="5">
    <location>
        <begin position="130"/>
        <end position="240"/>
    </location>
</feature>
<evidence type="ECO:0000259" key="6">
    <source>
        <dbReference type="Pfam" id="PF22924"/>
    </source>
</evidence>
<dbReference type="GO" id="GO:0055088">
    <property type="term" value="P:lipid homeostasis"/>
    <property type="evidence" value="ECO:0007669"/>
    <property type="project" value="TreeGrafter"/>
</dbReference>
<organism evidence="7">
    <name type="scientific">Photinus pyralis</name>
    <name type="common">Common eastern firefly</name>
    <name type="synonym">Lampyris pyralis</name>
    <dbReference type="NCBI Taxonomy" id="7054"/>
    <lineage>
        <taxon>Eukaryota</taxon>
        <taxon>Metazoa</taxon>
        <taxon>Ecdysozoa</taxon>
        <taxon>Arthropoda</taxon>
        <taxon>Hexapoda</taxon>
        <taxon>Insecta</taxon>
        <taxon>Pterygota</taxon>
        <taxon>Neoptera</taxon>
        <taxon>Endopterygota</taxon>
        <taxon>Coleoptera</taxon>
        <taxon>Polyphaga</taxon>
        <taxon>Elateriformia</taxon>
        <taxon>Elateroidea</taxon>
        <taxon>Lampyridae</taxon>
        <taxon>Lampyrinae</taxon>
        <taxon>Photinus</taxon>
    </lineage>
</organism>
<feature type="domain" description="Acyl-CoA oxidase C-alpha1" evidence="6">
    <location>
        <begin position="314"/>
        <end position="393"/>
    </location>
</feature>
<dbReference type="InterPro" id="IPR009100">
    <property type="entry name" value="AcylCoA_DH/oxidase_NM_dom_sf"/>
</dbReference>